<dbReference type="InterPro" id="IPR001623">
    <property type="entry name" value="DnaJ_domain"/>
</dbReference>
<protein>
    <submittedName>
        <fullName evidence="8">DnaJ domain-containing protein</fullName>
    </submittedName>
</protein>
<dbReference type="InterPro" id="IPR018253">
    <property type="entry name" value="DnaJ_domain_CS"/>
</dbReference>
<gene>
    <name evidence="8" type="ORF">BJ085DRAFT_11436</name>
</gene>
<evidence type="ECO:0000256" key="5">
    <source>
        <dbReference type="ARBA" id="ARBA00023242"/>
    </source>
</evidence>
<organism evidence="8 9">
    <name type="scientific">Dimargaris cristalligena</name>
    <dbReference type="NCBI Taxonomy" id="215637"/>
    <lineage>
        <taxon>Eukaryota</taxon>
        <taxon>Fungi</taxon>
        <taxon>Fungi incertae sedis</taxon>
        <taxon>Zoopagomycota</taxon>
        <taxon>Kickxellomycotina</taxon>
        <taxon>Dimargaritomycetes</taxon>
        <taxon>Dimargaritales</taxon>
        <taxon>Dimargaritaceae</taxon>
        <taxon>Dimargaris</taxon>
    </lineage>
</organism>
<dbReference type="STRING" id="215637.A0A4P9ZV43"/>
<evidence type="ECO:0000313" key="9">
    <source>
        <dbReference type="Proteomes" id="UP000268162"/>
    </source>
</evidence>
<feature type="non-terminal residue" evidence="8">
    <location>
        <position position="96"/>
    </location>
</feature>
<feature type="non-terminal residue" evidence="8">
    <location>
        <position position="1"/>
    </location>
</feature>
<dbReference type="Pfam" id="PF00226">
    <property type="entry name" value="DnaJ"/>
    <property type="match status" value="1"/>
</dbReference>
<dbReference type="PANTHER" id="PTHR44313">
    <property type="entry name" value="DNAJ HOMOLOG SUBFAMILY C MEMBER 17"/>
    <property type="match status" value="1"/>
</dbReference>
<feature type="domain" description="J" evidence="7">
    <location>
        <begin position="1"/>
        <end position="64"/>
    </location>
</feature>
<evidence type="ECO:0000256" key="2">
    <source>
        <dbReference type="ARBA" id="ARBA00004496"/>
    </source>
</evidence>
<dbReference type="Proteomes" id="UP000268162">
    <property type="component" value="Unassembled WGS sequence"/>
</dbReference>
<dbReference type="GO" id="GO:0005737">
    <property type="term" value="C:cytoplasm"/>
    <property type="evidence" value="ECO:0007669"/>
    <property type="project" value="UniProtKB-SubCell"/>
</dbReference>
<evidence type="ECO:0000256" key="4">
    <source>
        <dbReference type="ARBA" id="ARBA00023186"/>
    </source>
</evidence>
<accession>A0A4P9ZV43</accession>
<keyword evidence="9" id="KW-1185">Reference proteome</keyword>
<evidence type="ECO:0000259" key="7">
    <source>
        <dbReference type="PROSITE" id="PS50076"/>
    </source>
</evidence>
<dbReference type="GO" id="GO:0000390">
    <property type="term" value="P:spliceosomal complex disassembly"/>
    <property type="evidence" value="ECO:0007669"/>
    <property type="project" value="TreeGrafter"/>
</dbReference>
<keyword evidence="3" id="KW-0963">Cytoplasm</keyword>
<dbReference type="InterPro" id="IPR036869">
    <property type="entry name" value="J_dom_sf"/>
</dbReference>
<dbReference type="Gene3D" id="1.10.287.110">
    <property type="entry name" value="DnaJ domain"/>
    <property type="match status" value="1"/>
</dbReference>
<dbReference type="InterPro" id="IPR052094">
    <property type="entry name" value="Pre-mRNA-splicing_ERAD"/>
</dbReference>
<dbReference type="CDD" id="cd06257">
    <property type="entry name" value="DnaJ"/>
    <property type="match status" value="1"/>
</dbReference>
<reference evidence="9" key="1">
    <citation type="journal article" date="2018" name="Nat. Microbiol.">
        <title>Leveraging single-cell genomics to expand the fungal tree of life.</title>
        <authorList>
            <person name="Ahrendt S.R."/>
            <person name="Quandt C.A."/>
            <person name="Ciobanu D."/>
            <person name="Clum A."/>
            <person name="Salamov A."/>
            <person name="Andreopoulos B."/>
            <person name="Cheng J.F."/>
            <person name="Woyke T."/>
            <person name="Pelin A."/>
            <person name="Henrissat B."/>
            <person name="Reynolds N.K."/>
            <person name="Benny G.L."/>
            <person name="Smith M.E."/>
            <person name="James T.Y."/>
            <person name="Grigoriev I.V."/>
        </authorList>
    </citation>
    <scope>NUCLEOTIDE SEQUENCE [LARGE SCALE GENOMIC DNA]</scope>
    <source>
        <strain evidence="9">RSA 468</strain>
    </source>
</reference>
<dbReference type="EMBL" id="ML002495">
    <property type="protein sequence ID" value="RKP37433.1"/>
    <property type="molecule type" value="Genomic_DNA"/>
</dbReference>
<evidence type="ECO:0000256" key="6">
    <source>
        <dbReference type="SAM" id="MobiDB-lite"/>
    </source>
</evidence>
<comment type="subcellular location">
    <subcellularLocation>
        <location evidence="2">Cytoplasm</location>
    </subcellularLocation>
    <subcellularLocation>
        <location evidence="1">Nucleus</location>
    </subcellularLocation>
</comment>
<dbReference type="SUPFAM" id="SSF46565">
    <property type="entry name" value="Chaperone J-domain"/>
    <property type="match status" value="1"/>
</dbReference>
<dbReference type="SMART" id="SM00271">
    <property type="entry name" value="DnaJ"/>
    <property type="match status" value="1"/>
</dbReference>
<evidence type="ECO:0000313" key="8">
    <source>
        <dbReference type="EMBL" id="RKP37433.1"/>
    </source>
</evidence>
<dbReference type="PANTHER" id="PTHR44313:SF1">
    <property type="entry name" value="DNAJ HOMOLOG SUBFAMILY C MEMBER 17"/>
    <property type="match status" value="1"/>
</dbReference>
<dbReference type="GO" id="GO:0005681">
    <property type="term" value="C:spliceosomal complex"/>
    <property type="evidence" value="ECO:0007669"/>
    <property type="project" value="TreeGrafter"/>
</dbReference>
<keyword evidence="4" id="KW-0143">Chaperone</keyword>
<feature type="region of interest" description="Disordered" evidence="6">
    <location>
        <begin position="57"/>
        <end position="96"/>
    </location>
</feature>
<evidence type="ECO:0000256" key="1">
    <source>
        <dbReference type="ARBA" id="ARBA00004123"/>
    </source>
</evidence>
<dbReference type="AlphaFoldDB" id="A0A4P9ZV43"/>
<keyword evidence="5" id="KW-0539">Nucleus</keyword>
<dbReference type="PROSITE" id="PS50076">
    <property type="entry name" value="DNAJ_2"/>
    <property type="match status" value="1"/>
</dbReference>
<name>A0A4P9ZV43_9FUNG</name>
<evidence type="ECO:0000256" key="3">
    <source>
        <dbReference type="ARBA" id="ARBA00022490"/>
    </source>
</evidence>
<dbReference type="PRINTS" id="PR00625">
    <property type="entry name" value="JDOMAIN"/>
</dbReference>
<feature type="compositionally biased region" description="Basic and acidic residues" evidence="6">
    <location>
        <begin position="73"/>
        <end position="96"/>
    </location>
</feature>
<proteinExistence type="predicted"/>
<sequence>YEMLGISLTSTAKEITKAYRVRALRLHPDKNPNDPTAAQRFHELTIAYETLTDATKKQDYDDTIRAKQARQQKHADMDLKRRAMKEELERAERQAR</sequence>
<dbReference type="PROSITE" id="PS00636">
    <property type="entry name" value="DNAJ_1"/>
    <property type="match status" value="1"/>
</dbReference>